<dbReference type="InterPro" id="IPR006685">
    <property type="entry name" value="MscS_channel_2nd"/>
</dbReference>
<dbReference type="GO" id="GO:0008381">
    <property type="term" value="F:mechanosensitive monoatomic ion channel activity"/>
    <property type="evidence" value="ECO:0007669"/>
    <property type="project" value="InterPro"/>
</dbReference>
<dbReference type="PANTHER" id="PTHR30414">
    <property type="entry name" value="MINICONDUCTANCE MECHANOSENSITIVE CHANNEL YBDG"/>
    <property type="match status" value="1"/>
</dbReference>
<keyword evidence="4 5" id="KW-0472">Membrane</keyword>
<dbReference type="SUPFAM" id="SSF50182">
    <property type="entry name" value="Sm-like ribonucleoproteins"/>
    <property type="match status" value="1"/>
</dbReference>
<keyword evidence="2 5" id="KW-0812">Transmembrane</keyword>
<protein>
    <submittedName>
        <fullName evidence="7">Mechanosensitive ion channel protein MscS</fullName>
    </submittedName>
</protein>
<evidence type="ECO:0000256" key="4">
    <source>
        <dbReference type="ARBA" id="ARBA00023136"/>
    </source>
</evidence>
<sequence>MIMKGIRFYFEQQGFSTAHAEQLTTLFLLLAAIILVAVVGIVARKLLLKVVTLFARKTATDLDDLLLKHRVFASIAHMVPPILLYNVAHVVFLFYPDIIVPVQAVLTIYLTIIVIFAILGSLDALLENYNEHPVSARLPLKSFIQVLKTLVISSGAVIVISRLLGTSPLVFFSGLGAFTAVIILIFKDSILGFVAGIQLTANNLVKSGDWIEMPKYGADGEVVDISLVTVSVQNGDKTITVIPAYALISEGFRNWRGMSESGARRIMRSISIDMRSVQFCDEAMLEKLRGIFLLRDYLDAKVRELDDYNRRFSCDTTVPVNGRRLTNFGTFRAYVIAYLRSHPKINSDMTFLVRHLQPAENGIPLQLYVFCNDVDLANYEDVQADIMDHLLAVLPFFELRVFQNPSGADIAEAAGAIGDLQQALMPNS</sequence>
<dbReference type="AlphaFoldDB" id="A0A101J506"/>
<accession>A0A101J506</accession>
<evidence type="ECO:0000256" key="5">
    <source>
        <dbReference type="SAM" id="Phobius"/>
    </source>
</evidence>
<feature type="transmembrane region" description="Helical" evidence="5">
    <location>
        <begin position="169"/>
        <end position="186"/>
    </location>
</feature>
<dbReference type="OrthoDB" id="9775207at2"/>
<dbReference type="Pfam" id="PF00924">
    <property type="entry name" value="MS_channel_2nd"/>
    <property type="match status" value="1"/>
</dbReference>
<evidence type="ECO:0000256" key="1">
    <source>
        <dbReference type="ARBA" id="ARBA00004370"/>
    </source>
</evidence>
<comment type="caution">
    <text evidence="7">The sequence shown here is derived from an EMBL/GenBank/DDBJ whole genome shotgun (WGS) entry which is preliminary data.</text>
</comment>
<organism evidence="7 8">
    <name type="scientific">Chlorobium limicola</name>
    <dbReference type="NCBI Taxonomy" id="1092"/>
    <lineage>
        <taxon>Bacteria</taxon>
        <taxon>Pseudomonadati</taxon>
        <taxon>Chlorobiota</taxon>
        <taxon>Chlorobiia</taxon>
        <taxon>Chlorobiales</taxon>
        <taxon>Chlorobiaceae</taxon>
        <taxon>Chlorobium/Pelodictyon group</taxon>
        <taxon>Chlorobium</taxon>
    </lineage>
</organism>
<dbReference type="InterPro" id="IPR010920">
    <property type="entry name" value="LSM_dom_sf"/>
</dbReference>
<dbReference type="RefSeq" id="WP_059139661.1">
    <property type="nucleotide sequence ID" value="NZ_LMBR01000243.1"/>
</dbReference>
<gene>
    <name evidence="7" type="ORF">ASB62_09590</name>
</gene>
<name>A0A101J506_CHLLI</name>
<feature type="transmembrane region" description="Helical" evidence="5">
    <location>
        <begin position="26"/>
        <end position="47"/>
    </location>
</feature>
<dbReference type="Gene3D" id="2.30.30.60">
    <property type="match status" value="1"/>
</dbReference>
<reference evidence="7 8" key="1">
    <citation type="submission" date="2015-10" db="EMBL/GenBank/DDBJ databases">
        <title>Draft Genome Sequence of Chlorobium limicola strain Frasassi Growing under Artificial Lighting in the Frasassi Cave System.</title>
        <authorList>
            <person name="Mansor M."/>
            <person name="Macalady J."/>
        </authorList>
    </citation>
    <scope>NUCLEOTIDE SEQUENCE [LARGE SCALE GENOMIC DNA]</scope>
    <source>
        <strain evidence="7 8">Frasassi</strain>
    </source>
</reference>
<dbReference type="EMBL" id="LMBR01000243">
    <property type="protein sequence ID" value="KUL20329.1"/>
    <property type="molecule type" value="Genomic_DNA"/>
</dbReference>
<dbReference type="PANTHER" id="PTHR30414:SF0">
    <property type="entry name" value="MINICONDUCTANCE MECHANOSENSITIVE CHANNEL YBDG"/>
    <property type="match status" value="1"/>
</dbReference>
<evidence type="ECO:0000256" key="2">
    <source>
        <dbReference type="ARBA" id="ARBA00022692"/>
    </source>
</evidence>
<evidence type="ECO:0000313" key="8">
    <source>
        <dbReference type="Proteomes" id="UP000053937"/>
    </source>
</evidence>
<evidence type="ECO:0000313" key="7">
    <source>
        <dbReference type="EMBL" id="KUL20329.1"/>
    </source>
</evidence>
<evidence type="ECO:0000256" key="3">
    <source>
        <dbReference type="ARBA" id="ARBA00022989"/>
    </source>
</evidence>
<keyword evidence="3 5" id="KW-1133">Transmembrane helix</keyword>
<feature type="transmembrane region" description="Helical" evidence="5">
    <location>
        <begin position="71"/>
        <end position="92"/>
    </location>
</feature>
<evidence type="ECO:0000259" key="6">
    <source>
        <dbReference type="Pfam" id="PF00924"/>
    </source>
</evidence>
<feature type="transmembrane region" description="Helical" evidence="5">
    <location>
        <begin position="143"/>
        <end position="163"/>
    </location>
</feature>
<comment type="subcellular location">
    <subcellularLocation>
        <location evidence="1">Membrane</location>
    </subcellularLocation>
</comment>
<dbReference type="GO" id="GO:0071470">
    <property type="term" value="P:cellular response to osmotic stress"/>
    <property type="evidence" value="ECO:0007669"/>
    <property type="project" value="InterPro"/>
</dbReference>
<dbReference type="InterPro" id="IPR023408">
    <property type="entry name" value="MscS_beta-dom_sf"/>
</dbReference>
<feature type="domain" description="Mechanosensitive ion channel MscS" evidence="6">
    <location>
        <begin position="188"/>
        <end position="256"/>
    </location>
</feature>
<dbReference type="Proteomes" id="UP000053937">
    <property type="component" value="Unassembled WGS sequence"/>
</dbReference>
<keyword evidence="8" id="KW-1185">Reference proteome</keyword>
<dbReference type="InterPro" id="IPR030192">
    <property type="entry name" value="YbdG"/>
</dbReference>
<feature type="transmembrane region" description="Helical" evidence="5">
    <location>
        <begin position="98"/>
        <end position="122"/>
    </location>
</feature>
<dbReference type="GO" id="GO:0005886">
    <property type="term" value="C:plasma membrane"/>
    <property type="evidence" value="ECO:0007669"/>
    <property type="project" value="TreeGrafter"/>
</dbReference>
<proteinExistence type="predicted"/>